<feature type="non-terminal residue" evidence="1">
    <location>
        <position position="86"/>
    </location>
</feature>
<name>A0A699XEF9_TANCI</name>
<protein>
    <submittedName>
        <fullName evidence="1">Uncharacterized protein</fullName>
    </submittedName>
</protein>
<accession>A0A699XEF9</accession>
<proteinExistence type="predicted"/>
<sequence length="86" mass="9745">MSMLSTSLPPSSTSFKRILVHGMEWTWDTQLEKAMCYAWRSWARSHGDSNESIQHDATTSVRATFNDTPSQFDMPSFGLCDVALVR</sequence>
<evidence type="ECO:0000313" key="1">
    <source>
        <dbReference type="EMBL" id="GFD56378.1"/>
    </source>
</evidence>
<dbReference type="AlphaFoldDB" id="A0A699XEF9"/>
<dbReference type="EMBL" id="BKCJ011828783">
    <property type="protein sequence ID" value="GFD56378.1"/>
    <property type="molecule type" value="Genomic_DNA"/>
</dbReference>
<gene>
    <name evidence="1" type="ORF">Tci_928347</name>
</gene>
<organism evidence="1">
    <name type="scientific">Tanacetum cinerariifolium</name>
    <name type="common">Dalmatian daisy</name>
    <name type="synonym">Chrysanthemum cinerariifolium</name>
    <dbReference type="NCBI Taxonomy" id="118510"/>
    <lineage>
        <taxon>Eukaryota</taxon>
        <taxon>Viridiplantae</taxon>
        <taxon>Streptophyta</taxon>
        <taxon>Embryophyta</taxon>
        <taxon>Tracheophyta</taxon>
        <taxon>Spermatophyta</taxon>
        <taxon>Magnoliopsida</taxon>
        <taxon>eudicotyledons</taxon>
        <taxon>Gunneridae</taxon>
        <taxon>Pentapetalae</taxon>
        <taxon>asterids</taxon>
        <taxon>campanulids</taxon>
        <taxon>Asterales</taxon>
        <taxon>Asteraceae</taxon>
        <taxon>Asteroideae</taxon>
        <taxon>Anthemideae</taxon>
        <taxon>Anthemidinae</taxon>
        <taxon>Tanacetum</taxon>
    </lineage>
</organism>
<reference evidence="1" key="1">
    <citation type="journal article" date="2019" name="Sci. Rep.">
        <title>Draft genome of Tanacetum cinerariifolium, the natural source of mosquito coil.</title>
        <authorList>
            <person name="Yamashiro T."/>
            <person name="Shiraishi A."/>
            <person name="Satake H."/>
            <person name="Nakayama K."/>
        </authorList>
    </citation>
    <scope>NUCLEOTIDE SEQUENCE</scope>
</reference>
<comment type="caution">
    <text evidence="1">The sequence shown here is derived from an EMBL/GenBank/DDBJ whole genome shotgun (WGS) entry which is preliminary data.</text>
</comment>